<organism evidence="1 2">
    <name type="scientific">Cylindrodendrum hubeiense</name>
    <dbReference type="NCBI Taxonomy" id="595255"/>
    <lineage>
        <taxon>Eukaryota</taxon>
        <taxon>Fungi</taxon>
        <taxon>Dikarya</taxon>
        <taxon>Ascomycota</taxon>
        <taxon>Pezizomycotina</taxon>
        <taxon>Sordariomycetes</taxon>
        <taxon>Hypocreomycetidae</taxon>
        <taxon>Hypocreales</taxon>
        <taxon>Nectriaceae</taxon>
        <taxon>Cylindrodendrum</taxon>
    </lineage>
</organism>
<evidence type="ECO:0000313" key="2">
    <source>
        <dbReference type="Proteomes" id="UP000722485"/>
    </source>
</evidence>
<accession>A0A9P5LFP0</accession>
<comment type="caution">
    <text evidence="1">The sequence shown here is derived from an EMBL/GenBank/DDBJ whole genome shotgun (WGS) entry which is preliminary data.</text>
</comment>
<sequence>MLAPLSGQLVGKLDMTEIYDALTFRRLYIEPDSEMDAEDDDDDYNSKFVSRYSCEDEPVAPKGKAQAQMHYDKSTEHKLLRGLFDNLKKVDAFSLAFPRATSGDTHQHPYAESYDIQALDEIAATIQYGLSSTAFQHLVQLHLRLPCTRDVERFTNTMSSDARGRLRTLRISIVDETGQDGNDEIENVSDPGEEGVANGASLYDGIPPSNLQAEFPNREHQDGLWEFVASCSNLESLSIQATHFLDLDQLKWLKSPQSRGLRFLSLNRIWTSISSMIELLRPHPEYTASPQVRSIALYKVKVHTNGGNWSELFSYLKNDCPDLACCEAEQLTYFSEHPNFQWNNRIWENYNAIWTEQKEDWDELRDMARSLIRKAGGKEFYPQQCVELIFDDDDEE</sequence>
<dbReference type="EMBL" id="JAANBB010000008">
    <property type="protein sequence ID" value="KAF7556917.1"/>
    <property type="molecule type" value="Genomic_DNA"/>
</dbReference>
<keyword evidence="2" id="KW-1185">Reference proteome</keyword>
<name>A0A9P5LFP0_9HYPO</name>
<gene>
    <name evidence="1" type="ORF">G7Z17_g1083</name>
</gene>
<protein>
    <submittedName>
        <fullName evidence="1">Uncharacterized protein</fullName>
    </submittedName>
</protein>
<dbReference type="AlphaFoldDB" id="A0A9P5LFP0"/>
<evidence type="ECO:0000313" key="1">
    <source>
        <dbReference type="EMBL" id="KAF7556917.1"/>
    </source>
</evidence>
<dbReference type="Proteomes" id="UP000722485">
    <property type="component" value="Unassembled WGS sequence"/>
</dbReference>
<dbReference type="OrthoDB" id="5137852at2759"/>
<proteinExistence type="predicted"/>
<reference evidence="1" key="1">
    <citation type="submission" date="2020-03" db="EMBL/GenBank/DDBJ databases">
        <title>Draft Genome Sequence of Cylindrodendrum hubeiense.</title>
        <authorList>
            <person name="Buettner E."/>
            <person name="Kellner H."/>
        </authorList>
    </citation>
    <scope>NUCLEOTIDE SEQUENCE</scope>
    <source>
        <strain evidence="1">IHI 201604</strain>
    </source>
</reference>